<dbReference type="Proteomes" id="UP001054252">
    <property type="component" value="Unassembled WGS sequence"/>
</dbReference>
<keyword evidence="2" id="KW-1185">Reference proteome</keyword>
<dbReference type="EMBL" id="BPVZ01000067">
    <property type="protein sequence ID" value="GKV25062.1"/>
    <property type="molecule type" value="Genomic_DNA"/>
</dbReference>
<evidence type="ECO:0000313" key="2">
    <source>
        <dbReference type="Proteomes" id="UP001054252"/>
    </source>
</evidence>
<sequence length="41" mass="4721">MVGVGLFNWYKYQKLLKDQLDANDLARSSTTNLTAKYVILE</sequence>
<reference evidence="1 2" key="1">
    <citation type="journal article" date="2021" name="Commun. Biol.">
        <title>The genome of Shorea leprosula (Dipterocarpaceae) highlights the ecological relevance of drought in aseasonal tropical rainforests.</title>
        <authorList>
            <person name="Ng K.K.S."/>
            <person name="Kobayashi M.J."/>
            <person name="Fawcett J.A."/>
            <person name="Hatakeyama M."/>
            <person name="Paape T."/>
            <person name="Ng C.H."/>
            <person name="Ang C.C."/>
            <person name="Tnah L.H."/>
            <person name="Lee C.T."/>
            <person name="Nishiyama T."/>
            <person name="Sese J."/>
            <person name="O'Brien M.J."/>
            <person name="Copetti D."/>
            <person name="Mohd Noor M.I."/>
            <person name="Ong R.C."/>
            <person name="Putra M."/>
            <person name="Sireger I.Z."/>
            <person name="Indrioko S."/>
            <person name="Kosugi Y."/>
            <person name="Izuno A."/>
            <person name="Isagi Y."/>
            <person name="Lee S.L."/>
            <person name="Shimizu K.K."/>
        </authorList>
    </citation>
    <scope>NUCLEOTIDE SEQUENCE [LARGE SCALE GENOMIC DNA]</scope>
    <source>
        <strain evidence="1">214</strain>
    </source>
</reference>
<accession>A0AAV5KKC0</accession>
<proteinExistence type="predicted"/>
<organism evidence="1 2">
    <name type="scientific">Rubroshorea leprosula</name>
    <dbReference type="NCBI Taxonomy" id="152421"/>
    <lineage>
        <taxon>Eukaryota</taxon>
        <taxon>Viridiplantae</taxon>
        <taxon>Streptophyta</taxon>
        <taxon>Embryophyta</taxon>
        <taxon>Tracheophyta</taxon>
        <taxon>Spermatophyta</taxon>
        <taxon>Magnoliopsida</taxon>
        <taxon>eudicotyledons</taxon>
        <taxon>Gunneridae</taxon>
        <taxon>Pentapetalae</taxon>
        <taxon>rosids</taxon>
        <taxon>malvids</taxon>
        <taxon>Malvales</taxon>
        <taxon>Dipterocarpaceae</taxon>
        <taxon>Rubroshorea</taxon>
    </lineage>
</organism>
<comment type="caution">
    <text evidence="1">The sequence shown here is derived from an EMBL/GenBank/DDBJ whole genome shotgun (WGS) entry which is preliminary data.</text>
</comment>
<gene>
    <name evidence="1" type="ORF">SLEP1_g34561</name>
</gene>
<protein>
    <submittedName>
        <fullName evidence="1">Uncharacterized protein</fullName>
    </submittedName>
</protein>
<name>A0AAV5KKC0_9ROSI</name>
<evidence type="ECO:0000313" key="1">
    <source>
        <dbReference type="EMBL" id="GKV25062.1"/>
    </source>
</evidence>
<dbReference type="AlphaFoldDB" id="A0AAV5KKC0"/>